<evidence type="ECO:0000313" key="1">
    <source>
        <dbReference type="EMBL" id="NYV28483.1"/>
    </source>
</evidence>
<organism evidence="1 2">
    <name type="scientific">Streptobacillus felis</name>
    <dbReference type="NCBI Taxonomy" id="1384509"/>
    <lineage>
        <taxon>Bacteria</taxon>
        <taxon>Fusobacteriati</taxon>
        <taxon>Fusobacteriota</taxon>
        <taxon>Fusobacteriia</taxon>
        <taxon>Fusobacteriales</taxon>
        <taxon>Leptotrichiaceae</taxon>
        <taxon>Streptobacillus</taxon>
    </lineage>
</organism>
<protein>
    <submittedName>
        <fullName evidence="1">Uncharacterized protein</fullName>
    </submittedName>
</protein>
<dbReference type="RefSeq" id="WP_067322848.1">
    <property type="nucleotide sequence ID" value="NZ_CBCRWS010000055.1"/>
</dbReference>
<evidence type="ECO:0000313" key="2">
    <source>
        <dbReference type="Proteomes" id="UP000526184"/>
    </source>
</evidence>
<name>A0A7Z0PFU3_9FUSO</name>
<dbReference type="Proteomes" id="UP000526184">
    <property type="component" value="Unassembled WGS sequence"/>
</dbReference>
<gene>
    <name evidence="1" type="ORF">HP397_06680</name>
</gene>
<proteinExistence type="predicted"/>
<dbReference type="EMBL" id="JABMKT010000069">
    <property type="protein sequence ID" value="NYV28483.1"/>
    <property type="molecule type" value="Genomic_DNA"/>
</dbReference>
<accession>A0A7Z0PFU3</accession>
<comment type="caution">
    <text evidence="1">The sequence shown here is derived from an EMBL/GenBank/DDBJ whole genome shotgun (WGS) entry which is preliminary data.</text>
</comment>
<keyword evidence="2" id="KW-1185">Reference proteome</keyword>
<dbReference type="AlphaFoldDB" id="A0A7Z0PFU3"/>
<sequence length="81" mass="9644">MEVVHKNRNKYILKVLNNEYKSDYIKTSYKFLKAGDYINEGIGYLLDKDKKEQTKTVLTNTSVITRLKKENGEYIFTIYIR</sequence>
<reference evidence="1 2" key="1">
    <citation type="submission" date="2020-05" db="EMBL/GenBank/DDBJ databases">
        <title>Streptobacillus felis strain LHL191014123.</title>
        <authorList>
            <person name="Fawzy A."/>
            <person name="Rau J."/>
            <person name="Risse K."/>
            <person name="Schauerte N."/>
            <person name="Geiger C."/>
            <person name="Blom J."/>
            <person name="Imirzalioglu C."/>
            <person name="Falgenhauer J."/>
            <person name="Bach A."/>
            <person name="Herden C."/>
            <person name="Eisenberg T."/>
        </authorList>
    </citation>
    <scope>NUCLEOTIDE SEQUENCE [LARGE SCALE GENOMIC DNA]</scope>
    <source>
        <strain evidence="1 2">LHL191014123</strain>
    </source>
</reference>